<proteinExistence type="predicted"/>
<accession>G0ERS1</accession>
<evidence type="ECO:0000313" key="1">
    <source>
        <dbReference type="EMBL" id="AEI77884.1"/>
    </source>
</evidence>
<evidence type="ECO:0000313" key="2">
    <source>
        <dbReference type="Proteomes" id="UP000006798"/>
    </source>
</evidence>
<name>G0ERS1_CUPNN</name>
<dbReference type="KEGG" id="cnc:CNE_1c25660"/>
<reference evidence="1 2" key="1">
    <citation type="journal article" date="2011" name="J. Bacteriol.">
        <title>Complete genome sequence of the type strain Cupriavidus necator N-1.</title>
        <authorList>
            <person name="Poehlein A."/>
            <person name="Kusian B."/>
            <person name="Friedrich B."/>
            <person name="Daniel R."/>
            <person name="Bowien B."/>
        </authorList>
    </citation>
    <scope>NUCLEOTIDE SEQUENCE [LARGE SCALE GENOMIC DNA]</scope>
    <source>
        <strain evidence="2">ATCC 43291 / DSM 13513 / CCUG 52238 / LMG 8453 / N-1</strain>
    </source>
</reference>
<gene>
    <name evidence="1" type="ordered locus">CNE_1c25660</name>
</gene>
<sequence length="82" mass="9191">MEKDMDLQGFTYYRDHWYEASATSLGVGGPWQGEVTICAKAADGAPLKVFDHHLVPGQFFSEGEAWQHASDWARTQIDARFG</sequence>
<dbReference type="HOGENOM" id="CLU_2616056_0_0_4"/>
<organism evidence="1 2">
    <name type="scientific">Cupriavidus necator (strain ATCC 43291 / DSM 13513 / CCUG 52238 / LMG 8453 / N-1)</name>
    <name type="common">Ralstonia eutropha</name>
    <dbReference type="NCBI Taxonomy" id="1042878"/>
    <lineage>
        <taxon>Bacteria</taxon>
        <taxon>Pseudomonadati</taxon>
        <taxon>Pseudomonadota</taxon>
        <taxon>Betaproteobacteria</taxon>
        <taxon>Burkholderiales</taxon>
        <taxon>Burkholderiaceae</taxon>
        <taxon>Cupriavidus</taxon>
    </lineage>
</organism>
<dbReference type="Proteomes" id="UP000006798">
    <property type="component" value="Chromosome 1"/>
</dbReference>
<dbReference type="AlphaFoldDB" id="G0ERS1"/>
<protein>
    <submittedName>
        <fullName evidence="1">Uncharacterized protein</fullName>
    </submittedName>
</protein>
<dbReference type="EMBL" id="CP002877">
    <property type="protein sequence ID" value="AEI77884.1"/>
    <property type="molecule type" value="Genomic_DNA"/>
</dbReference>